<dbReference type="EMBL" id="BAABBF010000011">
    <property type="protein sequence ID" value="GAA3723054.1"/>
    <property type="molecule type" value="Genomic_DNA"/>
</dbReference>
<reference evidence="5" key="1">
    <citation type="journal article" date="2019" name="Int. J. Syst. Evol. Microbiol.">
        <title>The Global Catalogue of Microorganisms (GCM) 10K type strain sequencing project: providing services to taxonomists for standard genome sequencing and annotation.</title>
        <authorList>
            <consortium name="The Broad Institute Genomics Platform"/>
            <consortium name="The Broad Institute Genome Sequencing Center for Infectious Disease"/>
            <person name="Wu L."/>
            <person name="Ma J."/>
        </authorList>
    </citation>
    <scope>NUCLEOTIDE SEQUENCE [LARGE SCALE GENOMIC DNA]</scope>
    <source>
        <strain evidence="5">JCM 17498</strain>
    </source>
</reference>
<evidence type="ECO:0000256" key="2">
    <source>
        <dbReference type="ARBA" id="ARBA00022679"/>
    </source>
</evidence>
<dbReference type="Gene3D" id="3.40.50.2000">
    <property type="entry name" value="Glycogen Phosphorylase B"/>
    <property type="match status" value="1"/>
</dbReference>
<evidence type="ECO:0000256" key="1">
    <source>
        <dbReference type="ARBA" id="ARBA00022676"/>
    </source>
</evidence>
<dbReference type="PANTHER" id="PTHR12526:SF510">
    <property type="entry name" value="D-INOSITOL 3-PHOSPHATE GLYCOSYLTRANSFERASE"/>
    <property type="match status" value="1"/>
</dbReference>
<proteinExistence type="predicted"/>
<comment type="caution">
    <text evidence="4">The sequence shown here is derived from an EMBL/GenBank/DDBJ whole genome shotgun (WGS) entry which is preliminary data.</text>
</comment>
<dbReference type="PANTHER" id="PTHR12526">
    <property type="entry name" value="GLYCOSYLTRANSFERASE"/>
    <property type="match status" value="1"/>
</dbReference>
<evidence type="ECO:0000259" key="3">
    <source>
        <dbReference type="Pfam" id="PF00534"/>
    </source>
</evidence>
<gene>
    <name evidence="4" type="ORF">GCM10022268_34060</name>
</gene>
<keyword evidence="1" id="KW-0328">Glycosyltransferase</keyword>
<dbReference type="SUPFAM" id="SSF53756">
    <property type="entry name" value="UDP-Glycosyltransferase/glycogen phosphorylase"/>
    <property type="match status" value="1"/>
</dbReference>
<feature type="domain" description="Glycosyl transferase family 1" evidence="3">
    <location>
        <begin position="208"/>
        <end position="339"/>
    </location>
</feature>
<name>A0ABP7EQZ9_9SPHN</name>
<sequence length="388" mass="41920">MMAASTAPAPLTPMPSIVVISDRVDWHPDDGIADPPAPWQVVTDAPFAVTGGYLERLPLACIAAGIVERAEIWHHRAGQGRSSYTPAGPRLGYRGFPIVDPVPPFDNRAMLEFVATHGAPHILVVYGLGVAPALLAACANSIILYNSIDAPSLRVPPEVSARFDLVLTGAQWQSDEVEARHPGMATAIMPVGPEFAAIDQFRPLDGPRDYDLIYVAAAQGYKQHDLLLDALETLPRDVRGLFVFGYGEEADRLRARIADAGLSVDCIGPPGVGFDEVNRLMNCARFGMVCGRDDGAPAILTEYMLAGLPVLCNAELVCGRQYILPETGRFFDPADLAAAIMAMRAETGESFPRETSLARWTWPHTIARLRPLLAQAAQKKSCDLICIN</sequence>
<evidence type="ECO:0000313" key="5">
    <source>
        <dbReference type="Proteomes" id="UP001500523"/>
    </source>
</evidence>
<protein>
    <submittedName>
        <fullName evidence="4">Glycosyltransferase</fullName>
    </submittedName>
</protein>
<dbReference type="InterPro" id="IPR001296">
    <property type="entry name" value="Glyco_trans_1"/>
</dbReference>
<dbReference type="Proteomes" id="UP001500523">
    <property type="component" value="Unassembled WGS sequence"/>
</dbReference>
<keyword evidence="2" id="KW-0808">Transferase</keyword>
<accession>A0ABP7EQZ9</accession>
<keyword evidence="5" id="KW-1185">Reference proteome</keyword>
<evidence type="ECO:0000313" key="4">
    <source>
        <dbReference type="EMBL" id="GAA3723054.1"/>
    </source>
</evidence>
<dbReference type="Pfam" id="PF00534">
    <property type="entry name" value="Glycos_transf_1"/>
    <property type="match status" value="1"/>
</dbReference>
<organism evidence="4 5">
    <name type="scientific">Sphingomonas cynarae</name>
    <dbReference type="NCBI Taxonomy" id="930197"/>
    <lineage>
        <taxon>Bacteria</taxon>
        <taxon>Pseudomonadati</taxon>
        <taxon>Pseudomonadota</taxon>
        <taxon>Alphaproteobacteria</taxon>
        <taxon>Sphingomonadales</taxon>
        <taxon>Sphingomonadaceae</taxon>
        <taxon>Sphingomonas</taxon>
    </lineage>
</organism>
<dbReference type="RefSeq" id="WP_344694589.1">
    <property type="nucleotide sequence ID" value="NZ_BAABBF010000011.1"/>
</dbReference>